<comment type="caution">
    <text evidence="4">The sequence shown here is derived from an EMBL/GenBank/DDBJ whole genome shotgun (WGS) entry which is preliminary data.</text>
</comment>
<name>A0A9P5JWF2_9AGAM</name>
<dbReference type="Pfam" id="PF20153">
    <property type="entry name" value="DUF6535"/>
    <property type="match status" value="1"/>
</dbReference>
<accession>A0A9P5JWF2</accession>
<feature type="domain" description="DUF6535" evidence="3">
    <location>
        <begin position="54"/>
        <end position="233"/>
    </location>
</feature>
<protein>
    <recommendedName>
        <fullName evidence="3">DUF6535 domain-containing protein</fullName>
    </recommendedName>
</protein>
<keyword evidence="5" id="KW-1185">Reference proteome</keyword>
<gene>
    <name evidence="4" type="ORF">DFH94DRAFT_299563</name>
</gene>
<feature type="transmembrane region" description="Helical" evidence="2">
    <location>
        <begin position="274"/>
        <end position="291"/>
    </location>
</feature>
<keyword evidence="2" id="KW-0812">Transmembrane</keyword>
<keyword evidence="2" id="KW-1133">Transmembrane helix</keyword>
<evidence type="ECO:0000313" key="4">
    <source>
        <dbReference type="EMBL" id="KAF8467127.1"/>
    </source>
</evidence>
<sequence>MSQTTHRDLEKDLEGGNDPDGHRDHPLDHPQSTPNQPLQGESNFGDSSGPLFSIYSKVAEEEDDKMVERWQKDADGILIFTGLFSAAVAALLAVTVQDLRPNSQDTSAFYLGNIYQVLADPNVTLPSSPTPVAKPPPFSRPRYAVWVNSLWFLSLVMSLSCALWATSLHQWARRYIRLTQPARCSPEKRARIRAFFANGVDEMHVPWAVEGLPTLLHLSLFLFFGGLVIFLFNVDQEVFTCVVSWIGLFSIVYGLITLLPSIRQDSTYNTPLSIPAWFLYASIGYVTYRGLEFITGSYGNYDAWYRYRHLGDRYRGWVSGGLEKKAEETTEEQSSEIDIRILGWTISALGDDNSLEKFFEAIPGFFNSKLVKHLERDFPGILLETFWDTLNRFIGRTSSSNSVTKSVKSRRDIICKVDHQHDTLSLWSCAQQSLLPFSCPF</sequence>
<reference evidence="4" key="1">
    <citation type="submission" date="2019-10" db="EMBL/GenBank/DDBJ databases">
        <authorList>
            <consortium name="DOE Joint Genome Institute"/>
            <person name="Kuo A."/>
            <person name="Miyauchi S."/>
            <person name="Kiss E."/>
            <person name="Drula E."/>
            <person name="Kohler A."/>
            <person name="Sanchez-Garcia M."/>
            <person name="Andreopoulos B."/>
            <person name="Barry K.W."/>
            <person name="Bonito G."/>
            <person name="Buee M."/>
            <person name="Carver A."/>
            <person name="Chen C."/>
            <person name="Cichocki N."/>
            <person name="Clum A."/>
            <person name="Culley D."/>
            <person name="Crous P.W."/>
            <person name="Fauchery L."/>
            <person name="Girlanda M."/>
            <person name="Hayes R."/>
            <person name="Keri Z."/>
            <person name="LaButti K."/>
            <person name="Lipzen A."/>
            <person name="Lombard V."/>
            <person name="Magnuson J."/>
            <person name="Maillard F."/>
            <person name="Morin E."/>
            <person name="Murat C."/>
            <person name="Nolan M."/>
            <person name="Ohm R."/>
            <person name="Pangilinan J."/>
            <person name="Pereira M."/>
            <person name="Perotto S."/>
            <person name="Peter M."/>
            <person name="Riley R."/>
            <person name="Sitrit Y."/>
            <person name="Stielow B."/>
            <person name="Szollosi G."/>
            <person name="Zifcakova L."/>
            <person name="Stursova M."/>
            <person name="Spatafora J.W."/>
            <person name="Tedersoo L."/>
            <person name="Vaario L.-M."/>
            <person name="Yamada A."/>
            <person name="Yan M."/>
            <person name="Wang P."/>
            <person name="Xu J."/>
            <person name="Bruns T."/>
            <person name="Baldrian P."/>
            <person name="Vilgalys R."/>
            <person name="Henrissat B."/>
            <person name="Grigoriev I.V."/>
            <person name="Hibbett D."/>
            <person name="Nagy L.G."/>
            <person name="Martin F.M."/>
        </authorList>
    </citation>
    <scope>NUCLEOTIDE SEQUENCE</scope>
    <source>
        <strain evidence="4">Prilba</strain>
    </source>
</reference>
<keyword evidence="2" id="KW-0472">Membrane</keyword>
<feature type="compositionally biased region" description="Basic and acidic residues" evidence="1">
    <location>
        <begin position="1"/>
        <end position="28"/>
    </location>
</feature>
<feature type="region of interest" description="Disordered" evidence="1">
    <location>
        <begin position="1"/>
        <end position="47"/>
    </location>
</feature>
<feature type="transmembrane region" description="Helical" evidence="2">
    <location>
        <begin position="143"/>
        <end position="165"/>
    </location>
</feature>
<dbReference type="EMBL" id="WHVB01000037">
    <property type="protein sequence ID" value="KAF8467127.1"/>
    <property type="molecule type" value="Genomic_DNA"/>
</dbReference>
<dbReference type="AlphaFoldDB" id="A0A9P5JWF2"/>
<evidence type="ECO:0000313" key="5">
    <source>
        <dbReference type="Proteomes" id="UP000759537"/>
    </source>
</evidence>
<feature type="compositionally biased region" description="Polar residues" evidence="1">
    <location>
        <begin position="30"/>
        <end position="46"/>
    </location>
</feature>
<dbReference type="InterPro" id="IPR045338">
    <property type="entry name" value="DUF6535"/>
</dbReference>
<evidence type="ECO:0000256" key="1">
    <source>
        <dbReference type="SAM" id="MobiDB-lite"/>
    </source>
</evidence>
<evidence type="ECO:0000259" key="3">
    <source>
        <dbReference type="Pfam" id="PF20153"/>
    </source>
</evidence>
<feature type="transmembrane region" description="Helical" evidence="2">
    <location>
        <begin position="241"/>
        <end position="262"/>
    </location>
</feature>
<feature type="transmembrane region" description="Helical" evidence="2">
    <location>
        <begin position="76"/>
        <end position="96"/>
    </location>
</feature>
<feature type="transmembrane region" description="Helical" evidence="2">
    <location>
        <begin position="215"/>
        <end position="234"/>
    </location>
</feature>
<dbReference type="Proteomes" id="UP000759537">
    <property type="component" value="Unassembled WGS sequence"/>
</dbReference>
<proteinExistence type="predicted"/>
<evidence type="ECO:0000256" key="2">
    <source>
        <dbReference type="SAM" id="Phobius"/>
    </source>
</evidence>
<reference evidence="4" key="2">
    <citation type="journal article" date="2020" name="Nat. Commun.">
        <title>Large-scale genome sequencing of mycorrhizal fungi provides insights into the early evolution of symbiotic traits.</title>
        <authorList>
            <person name="Miyauchi S."/>
            <person name="Kiss E."/>
            <person name="Kuo A."/>
            <person name="Drula E."/>
            <person name="Kohler A."/>
            <person name="Sanchez-Garcia M."/>
            <person name="Morin E."/>
            <person name="Andreopoulos B."/>
            <person name="Barry K.W."/>
            <person name="Bonito G."/>
            <person name="Buee M."/>
            <person name="Carver A."/>
            <person name="Chen C."/>
            <person name="Cichocki N."/>
            <person name="Clum A."/>
            <person name="Culley D."/>
            <person name="Crous P.W."/>
            <person name="Fauchery L."/>
            <person name="Girlanda M."/>
            <person name="Hayes R.D."/>
            <person name="Keri Z."/>
            <person name="LaButti K."/>
            <person name="Lipzen A."/>
            <person name="Lombard V."/>
            <person name="Magnuson J."/>
            <person name="Maillard F."/>
            <person name="Murat C."/>
            <person name="Nolan M."/>
            <person name="Ohm R.A."/>
            <person name="Pangilinan J."/>
            <person name="Pereira M.F."/>
            <person name="Perotto S."/>
            <person name="Peter M."/>
            <person name="Pfister S."/>
            <person name="Riley R."/>
            <person name="Sitrit Y."/>
            <person name="Stielow J.B."/>
            <person name="Szollosi G."/>
            <person name="Zifcakova L."/>
            <person name="Stursova M."/>
            <person name="Spatafora J.W."/>
            <person name="Tedersoo L."/>
            <person name="Vaario L.M."/>
            <person name="Yamada A."/>
            <person name="Yan M."/>
            <person name="Wang P."/>
            <person name="Xu J."/>
            <person name="Bruns T."/>
            <person name="Baldrian P."/>
            <person name="Vilgalys R."/>
            <person name="Dunand C."/>
            <person name="Henrissat B."/>
            <person name="Grigoriev I.V."/>
            <person name="Hibbett D."/>
            <person name="Nagy L.G."/>
            <person name="Martin F.M."/>
        </authorList>
    </citation>
    <scope>NUCLEOTIDE SEQUENCE</scope>
    <source>
        <strain evidence="4">Prilba</strain>
    </source>
</reference>
<organism evidence="4 5">
    <name type="scientific">Russula ochroleuca</name>
    <dbReference type="NCBI Taxonomy" id="152965"/>
    <lineage>
        <taxon>Eukaryota</taxon>
        <taxon>Fungi</taxon>
        <taxon>Dikarya</taxon>
        <taxon>Basidiomycota</taxon>
        <taxon>Agaricomycotina</taxon>
        <taxon>Agaricomycetes</taxon>
        <taxon>Russulales</taxon>
        <taxon>Russulaceae</taxon>
        <taxon>Russula</taxon>
    </lineage>
</organism>
<dbReference type="OrthoDB" id="3219854at2759"/>